<dbReference type="AlphaFoldDB" id="A0A841FFM9"/>
<dbReference type="RefSeq" id="WP_184787953.1">
    <property type="nucleotide sequence ID" value="NZ_BONT01000007.1"/>
</dbReference>
<dbReference type="GO" id="GO:0006750">
    <property type="term" value="P:glutathione biosynthetic process"/>
    <property type="evidence" value="ECO:0007669"/>
    <property type="project" value="InterPro"/>
</dbReference>
<dbReference type="Proteomes" id="UP000548476">
    <property type="component" value="Unassembled WGS sequence"/>
</dbReference>
<dbReference type="Gene3D" id="3.30.590.20">
    <property type="match status" value="1"/>
</dbReference>
<evidence type="ECO:0000256" key="5">
    <source>
        <dbReference type="ARBA" id="ARBA00048819"/>
    </source>
</evidence>
<dbReference type="EMBL" id="JACHGT010000006">
    <property type="protein sequence ID" value="MBB6035076.1"/>
    <property type="molecule type" value="Genomic_DNA"/>
</dbReference>
<evidence type="ECO:0000256" key="1">
    <source>
        <dbReference type="ARBA" id="ARBA00012220"/>
    </source>
</evidence>
<keyword evidence="7" id="KW-1185">Reference proteome</keyword>
<dbReference type="PANTHER" id="PTHR34378">
    <property type="entry name" value="GLUTAMATE--CYSTEINE LIGASE, CHLOROPLASTIC"/>
    <property type="match status" value="1"/>
</dbReference>
<evidence type="ECO:0000256" key="4">
    <source>
        <dbReference type="ARBA" id="ARBA00022840"/>
    </source>
</evidence>
<dbReference type="InterPro" id="IPR014746">
    <property type="entry name" value="Gln_synth/guanido_kin_cat_dom"/>
</dbReference>
<sequence>MPTMTFDRTLLGEPFAGTSGEHVGLEVEAGLVDPETGHSIPYEGPNGTGSIITALAGDATAAGEDASVVAEDGCPLAVDFGSGDRFSLEMGGALEYSSAVHGNVAEAVVHTGHRLRQAARVAHTKGAAILSGGFLPFTPTIDIPWVPKRRLGIMREHFLSTGEDSTLIDASMGLTLSTQVTLDYSDDDLGEKVRAITLASPIVAGMFVNSPLSHGTFDGVLSQRMRAIRHTDPDRFGVLPFAVEREPDIDDFVTWALSRPMIFREHGDSYIPAPGGTFDELLTDGFGDGSSPAMSDWNCHLDQIWPQVRVRGTLEIRICDGPFWPHIGSVPAFWAGLLYHAPSRRAAIDLLDGLTLDDLEAATGQVSRDGLKAQAGGRPVAGLCRALLGLSETGLTTRIREGSEAPGTQRLLAPLWDVVRSGRTQAERGLGRWRGEFGESPAAYVRAHRVR</sequence>
<dbReference type="EC" id="6.3.2.2" evidence="1"/>
<dbReference type="GO" id="GO:0004357">
    <property type="term" value="F:glutamate-cysteine ligase activity"/>
    <property type="evidence" value="ECO:0007669"/>
    <property type="project" value="UniProtKB-EC"/>
</dbReference>
<evidence type="ECO:0000313" key="6">
    <source>
        <dbReference type="EMBL" id="MBB6035076.1"/>
    </source>
</evidence>
<keyword evidence="3" id="KW-0547">Nucleotide-binding</keyword>
<gene>
    <name evidence="6" type="ORF">HNR73_002933</name>
</gene>
<dbReference type="InterPro" id="IPR035434">
    <property type="entry name" value="GCL_bact_plant"/>
</dbReference>
<reference evidence="6 7" key="1">
    <citation type="submission" date="2020-08" db="EMBL/GenBank/DDBJ databases">
        <title>Genomic Encyclopedia of Type Strains, Phase IV (KMG-IV): sequencing the most valuable type-strain genomes for metagenomic binning, comparative biology and taxonomic classification.</title>
        <authorList>
            <person name="Goeker M."/>
        </authorList>
    </citation>
    <scope>NUCLEOTIDE SEQUENCE [LARGE SCALE GENOMIC DNA]</scope>
    <source>
        <strain evidence="6 7">YIM 65646</strain>
    </source>
</reference>
<keyword evidence="2 6" id="KW-0436">Ligase</keyword>
<evidence type="ECO:0000256" key="2">
    <source>
        <dbReference type="ARBA" id="ARBA00022598"/>
    </source>
</evidence>
<dbReference type="GO" id="GO:0005524">
    <property type="term" value="F:ATP binding"/>
    <property type="evidence" value="ECO:0007669"/>
    <property type="project" value="UniProtKB-KW"/>
</dbReference>
<dbReference type="Pfam" id="PF04107">
    <property type="entry name" value="GCS2"/>
    <property type="match status" value="1"/>
</dbReference>
<comment type="catalytic activity">
    <reaction evidence="5">
        <text>L-cysteine + L-glutamate + ATP = gamma-L-glutamyl-L-cysteine + ADP + phosphate + H(+)</text>
        <dbReference type="Rhea" id="RHEA:13285"/>
        <dbReference type="ChEBI" id="CHEBI:15378"/>
        <dbReference type="ChEBI" id="CHEBI:29985"/>
        <dbReference type="ChEBI" id="CHEBI:30616"/>
        <dbReference type="ChEBI" id="CHEBI:35235"/>
        <dbReference type="ChEBI" id="CHEBI:43474"/>
        <dbReference type="ChEBI" id="CHEBI:58173"/>
        <dbReference type="ChEBI" id="CHEBI:456216"/>
        <dbReference type="EC" id="6.3.2.2"/>
    </reaction>
</comment>
<comment type="caution">
    <text evidence="6">The sequence shown here is derived from an EMBL/GenBank/DDBJ whole genome shotgun (WGS) entry which is preliminary data.</text>
</comment>
<accession>A0A841FFM9</accession>
<protein>
    <recommendedName>
        <fullName evidence="1">glutamate--cysteine ligase</fullName>
        <ecNumber evidence="1">6.3.2.2</ecNumber>
    </recommendedName>
</protein>
<dbReference type="PANTHER" id="PTHR34378:SF1">
    <property type="entry name" value="GLUTAMATE--CYSTEINE LIGASE, CHLOROPLASTIC"/>
    <property type="match status" value="1"/>
</dbReference>
<name>A0A841FFM9_9ACTN</name>
<proteinExistence type="predicted"/>
<dbReference type="SUPFAM" id="SSF55931">
    <property type="entry name" value="Glutamine synthetase/guanido kinase"/>
    <property type="match status" value="1"/>
</dbReference>
<organism evidence="6 7">
    <name type="scientific">Phytomonospora endophytica</name>
    <dbReference type="NCBI Taxonomy" id="714109"/>
    <lineage>
        <taxon>Bacteria</taxon>
        <taxon>Bacillati</taxon>
        <taxon>Actinomycetota</taxon>
        <taxon>Actinomycetes</taxon>
        <taxon>Micromonosporales</taxon>
        <taxon>Micromonosporaceae</taxon>
        <taxon>Phytomonospora</taxon>
    </lineage>
</organism>
<evidence type="ECO:0000256" key="3">
    <source>
        <dbReference type="ARBA" id="ARBA00022741"/>
    </source>
</evidence>
<keyword evidence="4" id="KW-0067">ATP-binding</keyword>
<evidence type="ECO:0000313" key="7">
    <source>
        <dbReference type="Proteomes" id="UP000548476"/>
    </source>
</evidence>
<dbReference type="InterPro" id="IPR006336">
    <property type="entry name" value="GCS2"/>
</dbReference>